<keyword evidence="2" id="KW-0812">Transmembrane</keyword>
<dbReference type="EMBL" id="JARAKH010001251">
    <property type="protein sequence ID" value="KAK8373296.1"/>
    <property type="molecule type" value="Genomic_DNA"/>
</dbReference>
<dbReference type="Proteomes" id="UP001487740">
    <property type="component" value="Unassembled WGS sequence"/>
</dbReference>
<feature type="region of interest" description="Disordered" evidence="1">
    <location>
        <begin position="160"/>
        <end position="253"/>
    </location>
</feature>
<protein>
    <submittedName>
        <fullName evidence="3">Uncharacterized protein</fullName>
    </submittedName>
</protein>
<organism evidence="3 4">
    <name type="scientific">Scylla paramamosain</name>
    <name type="common">Mud crab</name>
    <dbReference type="NCBI Taxonomy" id="85552"/>
    <lineage>
        <taxon>Eukaryota</taxon>
        <taxon>Metazoa</taxon>
        <taxon>Ecdysozoa</taxon>
        <taxon>Arthropoda</taxon>
        <taxon>Crustacea</taxon>
        <taxon>Multicrustacea</taxon>
        <taxon>Malacostraca</taxon>
        <taxon>Eumalacostraca</taxon>
        <taxon>Eucarida</taxon>
        <taxon>Decapoda</taxon>
        <taxon>Pleocyemata</taxon>
        <taxon>Brachyura</taxon>
        <taxon>Eubrachyura</taxon>
        <taxon>Portunoidea</taxon>
        <taxon>Portunidae</taxon>
        <taxon>Portuninae</taxon>
        <taxon>Scylla</taxon>
    </lineage>
</organism>
<keyword evidence="2" id="KW-0472">Membrane</keyword>
<accession>A0AAW0SET6</accession>
<evidence type="ECO:0000313" key="4">
    <source>
        <dbReference type="Proteomes" id="UP001487740"/>
    </source>
</evidence>
<comment type="caution">
    <text evidence="3">The sequence shown here is derived from an EMBL/GenBank/DDBJ whole genome shotgun (WGS) entry which is preliminary data.</text>
</comment>
<reference evidence="3 4" key="1">
    <citation type="submission" date="2023-03" db="EMBL/GenBank/DDBJ databases">
        <title>High-quality genome of Scylla paramamosain provides insights in environmental adaptation.</title>
        <authorList>
            <person name="Zhang L."/>
        </authorList>
    </citation>
    <scope>NUCLEOTIDE SEQUENCE [LARGE SCALE GENOMIC DNA]</scope>
    <source>
        <strain evidence="3">LZ_2023a</strain>
        <tissue evidence="3">Muscle</tissue>
    </source>
</reference>
<feature type="compositionally biased region" description="Low complexity" evidence="1">
    <location>
        <begin position="229"/>
        <end position="239"/>
    </location>
</feature>
<gene>
    <name evidence="3" type="ORF">O3P69_012393</name>
</gene>
<feature type="compositionally biased region" description="Low complexity" evidence="1">
    <location>
        <begin position="211"/>
        <end position="221"/>
    </location>
</feature>
<feature type="compositionally biased region" description="Basic and acidic residues" evidence="1">
    <location>
        <begin position="200"/>
        <end position="210"/>
    </location>
</feature>
<evidence type="ECO:0000313" key="3">
    <source>
        <dbReference type="EMBL" id="KAK8373296.1"/>
    </source>
</evidence>
<evidence type="ECO:0000256" key="2">
    <source>
        <dbReference type="SAM" id="Phobius"/>
    </source>
</evidence>
<sequence>MKKLLGDKYTSIDKELFLQLFYQRLPPDTQRCLFTVKNKLSIDELATLADEFMATLPQVKTDGGTEWEIGGIFLEELLCGCGAVQRSGTYWSNILAGNTSENVTSFACSVFTNICGMRFLVAFVGLLCVARAALSFHLPAAQSPLSLGLLAGDVAVDRGTSPRLMATDDGDSRMMRDASASDSASSSEESDDSSNSSSRMKGDTSEKADDSSNSSSRMTGDTSEEADDSSNSSSRMTGDTSEEADDSSNSTACYSGVVQDSTHHGLGVASSAFGVAQAETWRRLPQSAATTVTTRPRPTLVMALPKHDGRLALSSLVRFLQYV</sequence>
<feature type="compositionally biased region" description="Low complexity" evidence="1">
    <location>
        <begin position="177"/>
        <end position="199"/>
    </location>
</feature>
<keyword evidence="4" id="KW-1185">Reference proteome</keyword>
<dbReference type="AlphaFoldDB" id="A0AAW0SET6"/>
<name>A0AAW0SET6_SCYPA</name>
<proteinExistence type="predicted"/>
<feature type="transmembrane region" description="Helical" evidence="2">
    <location>
        <begin position="119"/>
        <end position="138"/>
    </location>
</feature>
<keyword evidence="2" id="KW-1133">Transmembrane helix</keyword>
<evidence type="ECO:0000256" key="1">
    <source>
        <dbReference type="SAM" id="MobiDB-lite"/>
    </source>
</evidence>